<evidence type="ECO:0008006" key="11">
    <source>
        <dbReference type="Google" id="ProtNLM"/>
    </source>
</evidence>
<keyword evidence="5 8" id="KW-0472">Membrane</keyword>
<reference evidence="9" key="1">
    <citation type="journal article" date="2023" name="Insect Mol. Biol.">
        <title>Genome sequencing provides insights into the evolution of gene families encoding plant cell wall-degrading enzymes in longhorned beetles.</title>
        <authorList>
            <person name="Shin N.R."/>
            <person name="Okamura Y."/>
            <person name="Kirsch R."/>
            <person name="Pauchet Y."/>
        </authorList>
    </citation>
    <scope>NUCLEOTIDE SEQUENCE</scope>
    <source>
        <strain evidence="9">RBIC_L_NR</strain>
    </source>
</reference>
<dbReference type="EMBL" id="JANEYF010005386">
    <property type="protein sequence ID" value="KAJ8928357.1"/>
    <property type="molecule type" value="Genomic_DNA"/>
</dbReference>
<keyword evidence="3 8" id="KW-0812">Transmembrane</keyword>
<comment type="subcellular location">
    <subcellularLocation>
        <location evidence="1">Membrane</location>
        <topology evidence="1">Multi-pass membrane protein</topology>
    </subcellularLocation>
</comment>
<evidence type="ECO:0000256" key="4">
    <source>
        <dbReference type="ARBA" id="ARBA00022989"/>
    </source>
</evidence>
<keyword evidence="7" id="KW-0175">Coiled coil</keyword>
<dbReference type="GO" id="GO:0016020">
    <property type="term" value="C:membrane"/>
    <property type="evidence" value="ECO:0007669"/>
    <property type="project" value="UniProtKB-SubCell"/>
</dbReference>
<gene>
    <name evidence="9" type="ORF">NQ314_019088</name>
</gene>
<evidence type="ECO:0000256" key="3">
    <source>
        <dbReference type="ARBA" id="ARBA00022692"/>
    </source>
</evidence>
<dbReference type="PANTHER" id="PTHR22730">
    <property type="entry name" value="PROMININ PROM PROTEIN"/>
    <property type="match status" value="1"/>
</dbReference>
<evidence type="ECO:0000256" key="2">
    <source>
        <dbReference type="ARBA" id="ARBA00006058"/>
    </source>
</evidence>
<keyword evidence="4 8" id="KW-1133">Transmembrane helix</keyword>
<evidence type="ECO:0000256" key="6">
    <source>
        <dbReference type="ARBA" id="ARBA00023180"/>
    </source>
</evidence>
<comment type="caution">
    <text evidence="9">The sequence shown here is derived from an EMBL/GenBank/DDBJ whole genome shotgun (WGS) entry which is preliminary data.</text>
</comment>
<dbReference type="InterPro" id="IPR008795">
    <property type="entry name" value="Prominin"/>
</dbReference>
<evidence type="ECO:0000256" key="7">
    <source>
        <dbReference type="SAM" id="Coils"/>
    </source>
</evidence>
<evidence type="ECO:0000256" key="5">
    <source>
        <dbReference type="ARBA" id="ARBA00023136"/>
    </source>
</evidence>
<accession>A0AAV8WPY1</accession>
<name>A0AAV8WPY1_9CUCU</name>
<feature type="transmembrane region" description="Helical" evidence="8">
    <location>
        <begin position="38"/>
        <end position="67"/>
    </location>
</feature>
<sequence length="372" mass="41679">MFLIFDELKFATKRCLITVKDGSPQIGQAEITEILKTYWGLLVMLLILVFLTIFLPLCGFCFCCCRCCGNCGARSQPCDKKRDLCKKILQGTLLIILGTALLFCVVCAFASNQQLQDGIDKLPENLQNGKDDTNMFIKSIKNQANHLLITNYQEFSSLFISTMDKSSEYVMQQLEIFSNATAMMNLYTFVDNMPNVRDSLEILKTDTNSLRASASQLNDAMRKLPDVTPTINKINELNISNLHQAAQEGKQKFKNIEEQIKYKLDDTLKNAVKKVNEAGDTIKDLNQNNITTAITKVQKEFNESADTIILNMNMYIKNFGHYRYYAGLAISCILLLVTICIALGLVCGICGKRPDGYSDNCCNKGAGSQFLI</sequence>
<dbReference type="PANTHER" id="PTHR22730:SF1">
    <property type="entry name" value="PROMININ-LIKE PROTEIN"/>
    <property type="match status" value="1"/>
</dbReference>
<protein>
    <recommendedName>
        <fullName evidence="11">Prominin-like protein</fullName>
    </recommendedName>
</protein>
<keyword evidence="6" id="KW-0325">Glycoprotein</keyword>
<keyword evidence="10" id="KW-1185">Reference proteome</keyword>
<evidence type="ECO:0000313" key="10">
    <source>
        <dbReference type="Proteomes" id="UP001162156"/>
    </source>
</evidence>
<evidence type="ECO:0000256" key="8">
    <source>
        <dbReference type="SAM" id="Phobius"/>
    </source>
</evidence>
<evidence type="ECO:0000313" key="9">
    <source>
        <dbReference type="EMBL" id="KAJ8928357.1"/>
    </source>
</evidence>
<feature type="coiled-coil region" evidence="7">
    <location>
        <begin position="239"/>
        <end position="288"/>
    </location>
</feature>
<dbReference type="AlphaFoldDB" id="A0AAV8WPY1"/>
<proteinExistence type="inferred from homology"/>
<feature type="transmembrane region" description="Helical" evidence="8">
    <location>
        <begin position="88"/>
        <end position="111"/>
    </location>
</feature>
<evidence type="ECO:0000256" key="1">
    <source>
        <dbReference type="ARBA" id="ARBA00004141"/>
    </source>
</evidence>
<dbReference type="Proteomes" id="UP001162156">
    <property type="component" value="Unassembled WGS sequence"/>
</dbReference>
<organism evidence="9 10">
    <name type="scientific">Rhamnusium bicolor</name>
    <dbReference type="NCBI Taxonomy" id="1586634"/>
    <lineage>
        <taxon>Eukaryota</taxon>
        <taxon>Metazoa</taxon>
        <taxon>Ecdysozoa</taxon>
        <taxon>Arthropoda</taxon>
        <taxon>Hexapoda</taxon>
        <taxon>Insecta</taxon>
        <taxon>Pterygota</taxon>
        <taxon>Neoptera</taxon>
        <taxon>Endopterygota</taxon>
        <taxon>Coleoptera</taxon>
        <taxon>Polyphaga</taxon>
        <taxon>Cucujiformia</taxon>
        <taxon>Chrysomeloidea</taxon>
        <taxon>Cerambycidae</taxon>
        <taxon>Lepturinae</taxon>
        <taxon>Rhagiini</taxon>
        <taxon>Rhamnusium</taxon>
    </lineage>
</organism>
<comment type="similarity">
    <text evidence="2">Belongs to the prominin family.</text>
</comment>
<dbReference type="Pfam" id="PF05478">
    <property type="entry name" value="Prominin"/>
    <property type="match status" value="1"/>
</dbReference>
<feature type="transmembrane region" description="Helical" evidence="8">
    <location>
        <begin position="324"/>
        <end position="350"/>
    </location>
</feature>